<dbReference type="OrthoDB" id="903892at2"/>
<feature type="transmembrane region" description="Helical" evidence="1">
    <location>
        <begin position="36"/>
        <end position="53"/>
    </location>
</feature>
<dbReference type="EMBL" id="QKLU01000004">
    <property type="protein sequence ID" value="PYF74200.1"/>
    <property type="molecule type" value="Genomic_DNA"/>
</dbReference>
<evidence type="ECO:0000313" key="2">
    <source>
        <dbReference type="EMBL" id="PYF74200.1"/>
    </source>
</evidence>
<evidence type="ECO:0000313" key="3">
    <source>
        <dbReference type="Proteomes" id="UP000248198"/>
    </source>
</evidence>
<keyword evidence="1" id="KW-1133">Transmembrane helix</keyword>
<keyword evidence="3" id="KW-1185">Reference proteome</keyword>
<dbReference type="Proteomes" id="UP000248198">
    <property type="component" value="Unassembled WGS sequence"/>
</dbReference>
<organism evidence="2 3">
    <name type="scientific">Pedobacter nutrimenti</name>
    <dbReference type="NCBI Taxonomy" id="1241337"/>
    <lineage>
        <taxon>Bacteria</taxon>
        <taxon>Pseudomonadati</taxon>
        <taxon>Bacteroidota</taxon>
        <taxon>Sphingobacteriia</taxon>
        <taxon>Sphingobacteriales</taxon>
        <taxon>Sphingobacteriaceae</taxon>
        <taxon>Pedobacter</taxon>
    </lineage>
</organism>
<reference evidence="2 3" key="1">
    <citation type="submission" date="2018-06" db="EMBL/GenBank/DDBJ databases">
        <title>Genomic Encyclopedia of Archaeal and Bacterial Type Strains, Phase II (KMG-II): from individual species to whole genera.</title>
        <authorList>
            <person name="Goeker M."/>
        </authorList>
    </citation>
    <scope>NUCLEOTIDE SEQUENCE [LARGE SCALE GENOMIC DNA]</scope>
    <source>
        <strain evidence="2 3">DSM 27372</strain>
    </source>
</reference>
<keyword evidence="1" id="KW-0812">Transmembrane</keyword>
<proteinExistence type="predicted"/>
<dbReference type="AlphaFoldDB" id="A0A318UFE4"/>
<gene>
    <name evidence="2" type="ORF">B0O44_104371</name>
</gene>
<evidence type="ECO:0008006" key="4">
    <source>
        <dbReference type="Google" id="ProtNLM"/>
    </source>
</evidence>
<accession>A0A318UFE4</accession>
<comment type="caution">
    <text evidence="2">The sequence shown here is derived from an EMBL/GenBank/DDBJ whole genome shotgun (WGS) entry which is preliminary data.</text>
</comment>
<protein>
    <recommendedName>
        <fullName evidence="4">YD repeat-containing protein</fullName>
    </recommendedName>
</protein>
<dbReference type="RefSeq" id="WP_110831282.1">
    <property type="nucleotide sequence ID" value="NZ_QKLU01000004.1"/>
</dbReference>
<evidence type="ECO:0000256" key="1">
    <source>
        <dbReference type="SAM" id="Phobius"/>
    </source>
</evidence>
<keyword evidence="1" id="KW-0472">Membrane</keyword>
<sequence>MSKYFILKGIDPLISKKRNDHFNDVVISRCFRKSPLNFKGMILIVFFFYLFQFESVYAQNEIKRIVPLSPNAASFTKYGEMPVSYFTGIPNITIPLYTAKSGELELPLSLSYHAGGHKVESIASWVGLGWSLGGIPMITRSVNGLEDEGLGGIFSLYNGLTLRQINDQKENGNAGNYKNLMLLVKENQMDTEPDVFSYSINGQSGRFYYSQDLQKFLTIPRSNIKIEYNGGFLITAEDGTRYFFNDKETTRISSGETGSPITSCWQISKIEDVNQTENILFQYELETISTRTFKGSVKYQFVSGNMCPNMPEGADNQPMITEIQSKVLSRIVFKNGYISFVKDNLEREDLVGGHSLKEVKIYKGSDDLLKTFRFNYHFNSGGGSGPGCVIDDVYKSNKWMLLSSMAEIGAQGDQLPAHQFFYNEAYFPPCRNSFAQDYWGYHNGAYGNVELIPTVTIPGTNIQVPGANREVKPSYAQFGILNQIIYPTGGRTEFEYKNNDTSEENAPRKYTWGSAYVAGEGEENLPPYKEYESFFEINNPPDAFLNNGNSKGGAFINVDVGALGVEPGSRGAWTNLEGISPDNRYLNITFSYGFKNYYIPNGKYRIRAIFNQDPPNYHDFHYIVDWKKIDSTATNSYVGGLRVERISTYEGGNTISGVTTYKYTSAYDSKASSGDIFGKDDYKYSTLIQKQVGEYIGGIPVNCSAEFLRLSSYSNQSQVSQSGSYIGYKKVYVTSERPDQTGVTSYDYTFTRDVDQNGFPYPPRQSMESFRGQLKLKEEFKFVGEDLKLVKKTKFTYLNKVYDDNTVFGFKVSRNTADPAYNVPGPAYFIPYALSYELPPTWSSELSKIETLYNSDNNNAVESITSNEYENTYNLLEISKTTRSDQKETTIKNFYPHNLTQSGQAEIARQWLSSKGSINTLLKQEKYSNSNLVSTKTIDYKNFDGQNLVKPYQITQSDGANSDPRIILFDHYDKYGNVIQQHQSSAPPTSYLWSYNGQYPAVEIKNASYIAIENILGANAISNFQRQNPTYTEIASFIAPLKTQLPEAFVTIYTYKPLVGMTSQTDAKGMTIYYEYDEFQRLKNIKDQEGNIIKNTTYHYKP</sequence>
<name>A0A318UFE4_9SPHI</name>